<sequence length="602" mass="66196">MPKKWNILPPCPEDFSRSFLHLPPIFPQLLWHRGIRNADDIRLFFEPEYERDVHDPFLFRDMRKAVARVFQALEQSERIVVFGDYDADGLTGSTVLLETLSEIGNKVAPNNVHIASYIPHRDKEGYGLQMENTKILIKEGARVIITVDCGIACVNEIARAREAGVDVIVVDHHQFGDVLPDAILIHPGLPGETYPFSSLAAVGVAWKFASALIREAEDRGIDLPPGYAKWLLDLVSIATVTDMVPLVGENRVLEKYGLTVLNKTRRPGLRALMERGALQLGAVGVRDIGFVIGPRLNAASRMDHALLALHLLRASTAEDAAARATDIEMLNRARQELMARMMEEADAMLASMPEHANIHVFHQPHWSPALVGLVAGRMSDRFGMPVVAVGKHGRQWIGSGRSLSFYNITEAVKRAGEGLLTRSGGHVQACGFALERDEDVPTFAERLRQDAKANISSKDIGPCIDIHAELPLSMASLELSSALRQFEPFGVGNPEPVFYAKNIEILAADTVGQNNKHLRIIGSDGTHAQKCIAFGFGARADEARPGMHIDVAYTLGVNEWNGRQEAQCKVVDFREAALPGSTQQTSEKDTSTEERLAKAGLI</sequence>
<dbReference type="Pfam" id="PF01368">
    <property type="entry name" value="DHH"/>
    <property type="match status" value="1"/>
</dbReference>
<organism evidence="10 11">
    <name type="scientific">candidate division WWE3 bacterium</name>
    <dbReference type="NCBI Taxonomy" id="2053526"/>
    <lineage>
        <taxon>Bacteria</taxon>
        <taxon>Katanobacteria</taxon>
    </lineage>
</organism>
<dbReference type="Proteomes" id="UP000710385">
    <property type="component" value="Unassembled WGS sequence"/>
</dbReference>
<keyword evidence="4" id="KW-0378">Hydrolase</keyword>
<dbReference type="PANTHER" id="PTHR30255:SF2">
    <property type="entry name" value="SINGLE-STRANDED-DNA-SPECIFIC EXONUCLEASE RECJ"/>
    <property type="match status" value="1"/>
</dbReference>
<protein>
    <recommendedName>
        <fullName evidence="2">Single-stranded-DNA-specific exonuclease RecJ</fullName>
    </recommendedName>
</protein>
<dbReference type="Pfam" id="PF17768">
    <property type="entry name" value="RecJ_OB"/>
    <property type="match status" value="1"/>
</dbReference>
<feature type="region of interest" description="Disordered" evidence="6">
    <location>
        <begin position="579"/>
        <end position="602"/>
    </location>
</feature>
<proteinExistence type="inferred from homology"/>
<dbReference type="Gene3D" id="3.90.1640.30">
    <property type="match status" value="1"/>
</dbReference>
<evidence type="ECO:0000256" key="1">
    <source>
        <dbReference type="ARBA" id="ARBA00005915"/>
    </source>
</evidence>
<dbReference type="EMBL" id="JABTTY010000001">
    <property type="protein sequence ID" value="MBE7525566.1"/>
    <property type="molecule type" value="Genomic_DNA"/>
</dbReference>
<dbReference type="GO" id="GO:0008409">
    <property type="term" value="F:5'-3' exonuclease activity"/>
    <property type="evidence" value="ECO:0007669"/>
    <property type="project" value="InterPro"/>
</dbReference>
<dbReference type="InterPro" id="IPR038763">
    <property type="entry name" value="DHH_sf"/>
</dbReference>
<evidence type="ECO:0000259" key="8">
    <source>
        <dbReference type="Pfam" id="PF02272"/>
    </source>
</evidence>
<feature type="domain" description="DDH" evidence="7">
    <location>
        <begin position="78"/>
        <end position="229"/>
    </location>
</feature>
<feature type="domain" description="DHHA1" evidence="8">
    <location>
        <begin position="363"/>
        <end position="450"/>
    </location>
</feature>
<name>A0A928Y6Y7_UNCKA</name>
<keyword evidence="5 10" id="KW-0269">Exonuclease</keyword>
<evidence type="ECO:0000256" key="2">
    <source>
        <dbReference type="ARBA" id="ARBA00019841"/>
    </source>
</evidence>
<accession>A0A928Y6Y7</accession>
<keyword evidence="3" id="KW-0540">Nuclease</keyword>
<dbReference type="Pfam" id="PF02272">
    <property type="entry name" value="DHHA1"/>
    <property type="match status" value="1"/>
</dbReference>
<evidence type="ECO:0000256" key="4">
    <source>
        <dbReference type="ARBA" id="ARBA00022801"/>
    </source>
</evidence>
<dbReference type="NCBIfam" id="TIGR00644">
    <property type="entry name" value="recJ"/>
    <property type="match status" value="1"/>
</dbReference>
<dbReference type="InterPro" id="IPR003156">
    <property type="entry name" value="DHHA1_dom"/>
</dbReference>
<dbReference type="Gene3D" id="2.40.50.460">
    <property type="match status" value="1"/>
</dbReference>
<dbReference type="InterPro" id="IPR001667">
    <property type="entry name" value="DDH_dom"/>
</dbReference>
<evidence type="ECO:0000259" key="9">
    <source>
        <dbReference type="Pfam" id="PF17768"/>
    </source>
</evidence>
<evidence type="ECO:0000256" key="5">
    <source>
        <dbReference type="ARBA" id="ARBA00022839"/>
    </source>
</evidence>
<evidence type="ECO:0000256" key="3">
    <source>
        <dbReference type="ARBA" id="ARBA00022722"/>
    </source>
</evidence>
<dbReference type="GO" id="GO:0003676">
    <property type="term" value="F:nucleic acid binding"/>
    <property type="evidence" value="ECO:0007669"/>
    <property type="project" value="InterPro"/>
</dbReference>
<dbReference type="InterPro" id="IPR041122">
    <property type="entry name" value="RecJ_OB"/>
</dbReference>
<comment type="similarity">
    <text evidence="1">Belongs to the RecJ family.</text>
</comment>
<dbReference type="GO" id="GO:0006310">
    <property type="term" value="P:DNA recombination"/>
    <property type="evidence" value="ECO:0007669"/>
    <property type="project" value="InterPro"/>
</dbReference>
<gene>
    <name evidence="10" type="primary">recJ</name>
    <name evidence="10" type="ORF">HS096_04250</name>
</gene>
<evidence type="ECO:0000313" key="11">
    <source>
        <dbReference type="Proteomes" id="UP000710385"/>
    </source>
</evidence>
<dbReference type="GO" id="GO:0006281">
    <property type="term" value="P:DNA repair"/>
    <property type="evidence" value="ECO:0007669"/>
    <property type="project" value="InterPro"/>
</dbReference>
<comment type="caution">
    <text evidence="10">The sequence shown here is derived from an EMBL/GenBank/DDBJ whole genome shotgun (WGS) entry which is preliminary data.</text>
</comment>
<dbReference type="InterPro" id="IPR004610">
    <property type="entry name" value="RecJ"/>
</dbReference>
<dbReference type="AlphaFoldDB" id="A0A928Y6Y7"/>
<evidence type="ECO:0000313" key="10">
    <source>
        <dbReference type="EMBL" id="MBE7525566.1"/>
    </source>
</evidence>
<feature type="domain" description="RecJ OB" evidence="9">
    <location>
        <begin position="467"/>
        <end position="572"/>
    </location>
</feature>
<evidence type="ECO:0000259" key="7">
    <source>
        <dbReference type="Pfam" id="PF01368"/>
    </source>
</evidence>
<feature type="compositionally biased region" description="Basic and acidic residues" evidence="6">
    <location>
        <begin position="586"/>
        <end position="602"/>
    </location>
</feature>
<evidence type="ECO:0000256" key="6">
    <source>
        <dbReference type="SAM" id="MobiDB-lite"/>
    </source>
</evidence>
<reference evidence="10" key="1">
    <citation type="submission" date="2020-05" db="EMBL/GenBank/DDBJ databases">
        <title>High-Quality Genomes of Partial-Nitritation/Anammox System by Hierarchical Clustering Based Hybrid Assembly.</title>
        <authorList>
            <person name="Liu L."/>
            <person name="Wang Y."/>
            <person name="Che Y."/>
            <person name="Chen Y."/>
            <person name="Xia Y."/>
            <person name="Luo R."/>
            <person name="Cheng S.H."/>
            <person name="Zheng C."/>
            <person name="Zhang T."/>
        </authorList>
    </citation>
    <scope>NUCLEOTIDE SEQUENCE</scope>
    <source>
        <strain evidence="10">H1_PAT1</strain>
    </source>
</reference>
<dbReference type="PANTHER" id="PTHR30255">
    <property type="entry name" value="SINGLE-STRANDED-DNA-SPECIFIC EXONUCLEASE RECJ"/>
    <property type="match status" value="1"/>
</dbReference>
<dbReference type="SUPFAM" id="SSF64182">
    <property type="entry name" value="DHH phosphoesterases"/>
    <property type="match status" value="1"/>
</dbReference>
<dbReference type="InterPro" id="IPR051673">
    <property type="entry name" value="SSDNA_exonuclease_RecJ"/>
</dbReference>